<keyword evidence="4" id="KW-1185">Reference proteome</keyword>
<evidence type="ECO:0000313" key="4">
    <source>
        <dbReference type="Proteomes" id="UP000222106"/>
    </source>
</evidence>
<evidence type="ECO:0000256" key="1">
    <source>
        <dbReference type="SAM" id="MobiDB-lite"/>
    </source>
</evidence>
<dbReference type="EMBL" id="PDJI01000002">
    <property type="protein sequence ID" value="PFG45050.1"/>
    <property type="molecule type" value="Genomic_DNA"/>
</dbReference>
<name>A0A2A9F3G8_9MICO</name>
<feature type="compositionally biased region" description="Basic residues" evidence="1">
    <location>
        <begin position="99"/>
        <end position="112"/>
    </location>
</feature>
<feature type="compositionally biased region" description="Basic and acidic residues" evidence="1">
    <location>
        <begin position="71"/>
        <end position="82"/>
    </location>
</feature>
<dbReference type="AlphaFoldDB" id="A0A2A9F3G8"/>
<comment type="caution">
    <text evidence="3">The sequence shown here is derived from an EMBL/GenBank/DDBJ whole genome shotgun (WGS) entry which is preliminary data.</text>
</comment>
<evidence type="ECO:0000313" key="3">
    <source>
        <dbReference type="EMBL" id="PFG45050.1"/>
    </source>
</evidence>
<evidence type="ECO:0000259" key="2">
    <source>
        <dbReference type="Pfam" id="PF12728"/>
    </source>
</evidence>
<dbReference type="InterPro" id="IPR041657">
    <property type="entry name" value="HTH_17"/>
</dbReference>
<protein>
    <recommendedName>
        <fullName evidence="2">Helix-turn-helix domain-containing protein</fullName>
    </recommendedName>
</protein>
<feature type="domain" description="Helix-turn-helix" evidence="2">
    <location>
        <begin position="217"/>
        <end position="244"/>
    </location>
</feature>
<proteinExistence type="predicted"/>
<feature type="domain" description="Helix-turn-helix" evidence="2">
    <location>
        <begin position="133"/>
        <end position="176"/>
    </location>
</feature>
<dbReference type="Pfam" id="PF12728">
    <property type="entry name" value="HTH_17"/>
    <property type="match status" value="2"/>
</dbReference>
<dbReference type="Proteomes" id="UP000222106">
    <property type="component" value="Unassembled WGS sequence"/>
</dbReference>
<sequence>MVRDLEQIPGGTHISGPTRHQPHGHRQGDQLSVSRETSCPPTGRLACPLASVPAPVASRYLPTPQVPVQAHARDPSTPESRPRRPATPPVWTPPPYRPVFKRRPGPRQFTKRRPPEDEWDDPIRNLRYESEITTRDVASLLSVTPATVRRWVARGYISPVGKLGPSNLFSTREVLAAYDDIKARRKATAQGRRTHGYLVELRPIDKIRPKHYDAVVDVSEAARLIQVSPSTIRSWIHRGHLKPLASSQARATQLRLGDVIAAAHARELPRPAPFALRRRRRLRVGD</sequence>
<feature type="region of interest" description="Disordered" evidence="1">
    <location>
        <begin position="1"/>
        <end position="43"/>
    </location>
</feature>
<feature type="region of interest" description="Disordered" evidence="1">
    <location>
        <begin position="63"/>
        <end position="121"/>
    </location>
</feature>
<feature type="compositionally biased region" description="Polar residues" evidence="1">
    <location>
        <begin position="29"/>
        <end position="40"/>
    </location>
</feature>
<feature type="compositionally biased region" description="Pro residues" evidence="1">
    <location>
        <begin position="85"/>
        <end position="97"/>
    </location>
</feature>
<gene>
    <name evidence="3" type="ORF">ATJ97_0103</name>
</gene>
<accession>A0A2A9F3G8</accession>
<organism evidence="3 4">
    <name type="scientific">Georgenia soli</name>
    <dbReference type="NCBI Taxonomy" id="638953"/>
    <lineage>
        <taxon>Bacteria</taxon>
        <taxon>Bacillati</taxon>
        <taxon>Actinomycetota</taxon>
        <taxon>Actinomycetes</taxon>
        <taxon>Micrococcales</taxon>
        <taxon>Bogoriellaceae</taxon>
        <taxon>Georgenia</taxon>
    </lineage>
</organism>
<reference evidence="3 4" key="1">
    <citation type="submission" date="2017-10" db="EMBL/GenBank/DDBJ databases">
        <title>Sequencing the genomes of 1000 actinobacteria strains.</title>
        <authorList>
            <person name="Klenk H.-P."/>
        </authorList>
    </citation>
    <scope>NUCLEOTIDE SEQUENCE [LARGE SCALE GENOMIC DNA]</scope>
    <source>
        <strain evidence="3 4">DSM 21838</strain>
    </source>
</reference>